<dbReference type="InterPro" id="IPR001085">
    <property type="entry name" value="Ser_HO-MeTrfase"/>
</dbReference>
<dbReference type="GO" id="GO:0030170">
    <property type="term" value="F:pyridoxal phosphate binding"/>
    <property type="evidence" value="ECO:0007669"/>
    <property type="project" value="UniProtKB-UniRule"/>
</dbReference>
<dbReference type="Proteomes" id="UP000253816">
    <property type="component" value="Unassembled WGS sequence"/>
</dbReference>
<evidence type="ECO:0000256" key="3">
    <source>
        <dbReference type="ARBA" id="ARBA00022563"/>
    </source>
</evidence>
<dbReference type="Pfam" id="PF00464">
    <property type="entry name" value="SHMT"/>
    <property type="match status" value="2"/>
</dbReference>
<keyword evidence="6" id="KW-0963">Cytoplasm</keyword>
<feature type="binding site" evidence="6">
    <location>
        <begin position="188"/>
        <end position="190"/>
    </location>
    <ligand>
        <name>(6S)-5,6,7,8-tetrahydrofolate</name>
        <dbReference type="ChEBI" id="CHEBI:57453"/>
    </ligand>
</feature>
<dbReference type="HAMAP" id="MF_00051">
    <property type="entry name" value="SHMT"/>
    <property type="match status" value="1"/>
</dbReference>
<dbReference type="GO" id="GO:0019264">
    <property type="term" value="P:glycine biosynthetic process from serine"/>
    <property type="evidence" value="ECO:0007669"/>
    <property type="project" value="UniProtKB-UniRule"/>
</dbReference>
<feature type="domain" description="Serine hydroxymethyltransferase-like" evidence="8">
    <location>
        <begin position="37"/>
        <end position="143"/>
    </location>
</feature>
<comment type="pathway">
    <text evidence="6">Amino-acid biosynthesis; glycine biosynthesis; glycine from L-serine: step 1/1.</text>
</comment>
<keyword evidence="5 6" id="KW-0663">Pyridoxal phosphate</keyword>
<dbReference type="SUPFAM" id="SSF53383">
    <property type="entry name" value="PLP-dependent transferases"/>
    <property type="match status" value="1"/>
</dbReference>
<dbReference type="PANTHER" id="PTHR11680">
    <property type="entry name" value="SERINE HYDROXYMETHYLTRANSFERASE"/>
    <property type="match status" value="1"/>
</dbReference>
<dbReference type="GO" id="GO:0035999">
    <property type="term" value="P:tetrahydrofolate interconversion"/>
    <property type="evidence" value="ECO:0007669"/>
    <property type="project" value="UniProtKB-UniRule"/>
</dbReference>
<accession>A0A369KB04</accession>
<evidence type="ECO:0000256" key="2">
    <source>
        <dbReference type="ARBA" id="ARBA00006376"/>
    </source>
</evidence>
<dbReference type="InterPro" id="IPR019798">
    <property type="entry name" value="Ser_HO-MeTrfase_PLP_BS"/>
</dbReference>
<sequence>MARTTPAVDQENKVACALREQMESSCILNQLGAIGLSDPQICSILDQELEQQRTTLRLIPSENYTSLPVLLTMGTWLSDKYAEGSPGKRYYGGCRNIDALEALAEERLMRLFPGFEACSVQPHCGSDANLLAYMVALTAKVEIPTLEELNRNHNTKYTLNTLPPELFEKMRTRFIGQTLLGFSCSDGGHITHGLKRNLSSRLFRAVSFSVEADDSIDYDRLEALALKEKPLLIVAGITSYPRHLHFQRLRDIADKCSAVLLADVSHIAGLVVSGLLEGPYNPLPYADILTSTTHKTLRGPRGAIILAKSPFSQFLEKACPLMMGGPLPHVMAAKAIAFQEALQPSFREYCEKVLENAQSLSERLLYHGLPLYTGGTSNHLLVLNVRKAFDLSGTQAQEALESCGLITNNNLLPGDKGIESSGIRLGTPAVTTRGLGKGEMEIIGDLIWHVLKGTHCVEGHVKVEEQTAKSVREQVNVLCSSFPLYSHISRLSPEHDR</sequence>
<dbReference type="GO" id="GO:0005829">
    <property type="term" value="C:cytosol"/>
    <property type="evidence" value="ECO:0007669"/>
    <property type="project" value="TreeGrafter"/>
</dbReference>
<dbReference type="GO" id="GO:0004372">
    <property type="term" value="F:glycine hydroxymethyltransferase activity"/>
    <property type="evidence" value="ECO:0007669"/>
    <property type="project" value="UniProtKB-UniRule"/>
</dbReference>
<dbReference type="AlphaFoldDB" id="A0A369KB04"/>
<dbReference type="InterPro" id="IPR015424">
    <property type="entry name" value="PyrdxlP-dep_Trfase"/>
</dbReference>
<dbReference type="Gene3D" id="3.40.640.10">
    <property type="entry name" value="Type I PLP-dependent aspartate aminotransferase-like (Major domain)"/>
    <property type="match status" value="2"/>
</dbReference>
<keyword evidence="10" id="KW-1185">Reference proteome</keyword>
<dbReference type="GO" id="GO:0008168">
    <property type="term" value="F:methyltransferase activity"/>
    <property type="evidence" value="ECO:0007669"/>
    <property type="project" value="UniProtKB-KW"/>
</dbReference>
<organism evidence="9 10">
    <name type="scientific">Candidatus Similichlamydia laticola</name>
    <dbReference type="NCBI Taxonomy" id="2170265"/>
    <lineage>
        <taxon>Bacteria</taxon>
        <taxon>Pseudomonadati</taxon>
        <taxon>Chlamydiota</taxon>
        <taxon>Chlamydiia</taxon>
        <taxon>Parachlamydiales</taxon>
        <taxon>Candidatus Parilichlamydiaceae</taxon>
        <taxon>Candidatus Similichlamydia</taxon>
    </lineage>
</organism>
<reference evidence="9 10" key="1">
    <citation type="submission" date="2018-07" db="EMBL/GenBank/DDBJ databases">
        <title>Comparative genomics of the Candidatus Parilichlamydiaceae reveals evidence of convergent evolution and genome reduction in the phylum Chlamydiae.</title>
        <authorList>
            <person name="Taylor-Brown A."/>
            <person name="Polkinghorne A."/>
        </authorList>
    </citation>
    <scope>NUCLEOTIDE SEQUENCE [LARGE SCALE GENOMIC DNA]</scope>
    <source>
        <strain evidence="9 10">Hat2</strain>
    </source>
</reference>
<proteinExistence type="inferred from homology"/>
<comment type="subcellular location">
    <subcellularLocation>
        <location evidence="6">Cytoplasm</location>
    </subcellularLocation>
</comment>
<keyword evidence="4 6" id="KW-0808">Transferase</keyword>
<dbReference type="UniPathway" id="UPA00193"/>
<feature type="domain" description="Serine hydroxymethyltransferase-like" evidence="8">
    <location>
        <begin position="176"/>
        <end position="447"/>
    </location>
</feature>
<evidence type="ECO:0000256" key="7">
    <source>
        <dbReference type="PIRSR" id="PIRSR000412-50"/>
    </source>
</evidence>
<dbReference type="RefSeq" id="WP_114544141.1">
    <property type="nucleotide sequence ID" value="NZ_QQBG01000008.1"/>
</dbReference>
<comment type="catalytic activity">
    <reaction evidence="6">
        <text>(6R)-5,10-methylene-5,6,7,8-tetrahydrofolate + glycine + H2O = (6S)-5,6,7,8-tetrahydrofolate + L-serine</text>
        <dbReference type="Rhea" id="RHEA:15481"/>
        <dbReference type="ChEBI" id="CHEBI:15377"/>
        <dbReference type="ChEBI" id="CHEBI:15636"/>
        <dbReference type="ChEBI" id="CHEBI:33384"/>
        <dbReference type="ChEBI" id="CHEBI:57305"/>
        <dbReference type="ChEBI" id="CHEBI:57453"/>
        <dbReference type="EC" id="2.1.2.1"/>
    </reaction>
</comment>
<comment type="cofactor">
    <cofactor evidence="1 6 7">
        <name>pyridoxal 5'-phosphate</name>
        <dbReference type="ChEBI" id="CHEBI:597326"/>
    </cofactor>
</comment>
<dbReference type="InterPro" id="IPR015422">
    <property type="entry name" value="PyrdxlP-dep_Trfase_small"/>
</dbReference>
<feature type="modified residue" description="N6-(pyridoxal phosphate)lysine" evidence="6 7">
    <location>
        <position position="295"/>
    </location>
</feature>
<dbReference type="PANTHER" id="PTHR11680:SF35">
    <property type="entry name" value="SERINE HYDROXYMETHYLTRANSFERASE 1"/>
    <property type="match status" value="1"/>
</dbReference>
<comment type="subunit">
    <text evidence="6">Homodimer.</text>
</comment>
<evidence type="ECO:0000313" key="9">
    <source>
        <dbReference type="EMBL" id="RDB31789.1"/>
    </source>
</evidence>
<dbReference type="UniPathway" id="UPA00288">
    <property type="reaction ID" value="UER01023"/>
</dbReference>
<evidence type="ECO:0000256" key="6">
    <source>
        <dbReference type="HAMAP-Rule" id="MF_00051"/>
    </source>
</evidence>
<dbReference type="PIRSF" id="PIRSF000412">
    <property type="entry name" value="SHMT"/>
    <property type="match status" value="1"/>
</dbReference>
<feature type="site" description="Plays an important role in substrate specificity" evidence="6">
    <location>
        <position position="294"/>
    </location>
</feature>
<name>A0A369KB04_9BACT</name>
<comment type="caution">
    <text evidence="6">Lacks conserved residue(s) required for the propagation of feature annotation.</text>
</comment>
<evidence type="ECO:0000313" key="10">
    <source>
        <dbReference type="Proteomes" id="UP000253816"/>
    </source>
</evidence>
<keyword evidence="9" id="KW-0489">Methyltransferase</keyword>
<comment type="pathway">
    <text evidence="6">One-carbon metabolism; tetrahydrofolate interconversion.</text>
</comment>
<gene>
    <name evidence="6" type="primary">glyA</name>
    <name evidence="9" type="ORF">HAT2_00169</name>
</gene>
<evidence type="ECO:0000256" key="4">
    <source>
        <dbReference type="ARBA" id="ARBA00022679"/>
    </source>
</evidence>
<dbReference type="OrthoDB" id="9803846at2"/>
<dbReference type="EC" id="2.1.2.1" evidence="6"/>
<keyword evidence="3 6" id="KW-0554">One-carbon metabolism</keyword>
<dbReference type="InterPro" id="IPR039429">
    <property type="entry name" value="SHMT-like_dom"/>
</dbReference>
<evidence type="ECO:0000256" key="1">
    <source>
        <dbReference type="ARBA" id="ARBA00001933"/>
    </source>
</evidence>
<evidence type="ECO:0000256" key="5">
    <source>
        <dbReference type="ARBA" id="ARBA00022898"/>
    </source>
</evidence>
<comment type="similarity">
    <text evidence="2 6">Belongs to the SHMT family.</text>
</comment>
<dbReference type="InterPro" id="IPR049943">
    <property type="entry name" value="Ser_HO-MeTrfase-like"/>
</dbReference>
<comment type="caution">
    <text evidence="9">The sequence shown here is derived from an EMBL/GenBank/DDBJ whole genome shotgun (WGS) entry which is preliminary data.</text>
</comment>
<dbReference type="EMBL" id="QQBG01000008">
    <property type="protein sequence ID" value="RDB31789.1"/>
    <property type="molecule type" value="Genomic_DNA"/>
</dbReference>
<protein>
    <recommendedName>
        <fullName evidence="6">Serine hydroxymethyltransferase</fullName>
        <shortName evidence="6">SHMT</shortName>
        <shortName evidence="6">Serine methylase</shortName>
        <ecNumber evidence="6">2.1.2.1</ecNumber>
    </recommendedName>
</protein>
<dbReference type="PROSITE" id="PS00096">
    <property type="entry name" value="SHMT"/>
    <property type="match status" value="1"/>
</dbReference>
<dbReference type="CDD" id="cd00378">
    <property type="entry name" value="SHMT"/>
    <property type="match status" value="1"/>
</dbReference>
<dbReference type="InterPro" id="IPR015421">
    <property type="entry name" value="PyrdxlP-dep_Trfase_major"/>
</dbReference>
<keyword evidence="6" id="KW-0028">Amino-acid biosynthesis</keyword>
<dbReference type="Gene3D" id="3.90.1150.10">
    <property type="entry name" value="Aspartate Aminotransferase, domain 1"/>
    <property type="match status" value="2"/>
</dbReference>
<comment type="function">
    <text evidence="6">Catalyzes the reversible interconversion of serine and glycine with tetrahydrofolate (THF) serving as the one-carbon carrier. This reaction serves as the major source of one-carbon groups required for the biosynthesis of purines, thymidylate, methionine, and other important biomolecules. Also exhibits THF-independent aldolase activity toward beta-hydroxyamino acids, producing glycine and aldehydes, via a retro-aldol mechanism.</text>
</comment>
<dbReference type="GO" id="GO:0032259">
    <property type="term" value="P:methylation"/>
    <property type="evidence" value="ECO:0007669"/>
    <property type="project" value="UniProtKB-KW"/>
</dbReference>
<evidence type="ECO:0000259" key="8">
    <source>
        <dbReference type="Pfam" id="PF00464"/>
    </source>
</evidence>